<reference evidence="1" key="1">
    <citation type="journal article" date="2021" name="Proc. Natl. Acad. Sci. U.S.A.">
        <title>A Catalog of Tens of Thousands of Viruses from Human Metagenomes Reveals Hidden Associations with Chronic Diseases.</title>
        <authorList>
            <person name="Tisza M.J."/>
            <person name="Buck C.B."/>
        </authorList>
    </citation>
    <scope>NUCLEOTIDE SEQUENCE</scope>
    <source>
        <strain evidence="1">CtAFE3</strain>
    </source>
</reference>
<proteinExistence type="predicted"/>
<evidence type="ECO:0000313" key="1">
    <source>
        <dbReference type="EMBL" id="DAF46690.1"/>
    </source>
</evidence>
<sequence length="223" mass="26700">MEELEKDISLSGDDYDTYKYIYNMMLKDKYIMTLDDLSELNKLGDFDLDKHIYCYLHTMSENVELVKFDMGYLDYLEELISETRTKGSNKFNVLQVRRLIGKRQGNHIKKIYFRRIEYLLGMQLDRFIDSVVVVGTRINVRAREERNEEIVYAIARRLSVKYGYGYAINFENKTITINKEVKLHWIKSNMYHKKDWLFELNGDIKNMCKVIDKICCRELFKSV</sequence>
<protein>
    <submittedName>
        <fullName evidence="1">Uncharacterized protein</fullName>
    </submittedName>
</protein>
<dbReference type="EMBL" id="BK032542">
    <property type="protein sequence ID" value="DAF46690.1"/>
    <property type="molecule type" value="Genomic_DNA"/>
</dbReference>
<name>A0A8S5S7K8_9CAUD</name>
<organism evidence="1">
    <name type="scientific">Siphoviridae sp. ctAFE3</name>
    <dbReference type="NCBI Taxonomy" id="2827796"/>
    <lineage>
        <taxon>Viruses</taxon>
        <taxon>Duplodnaviria</taxon>
        <taxon>Heunggongvirae</taxon>
        <taxon>Uroviricota</taxon>
        <taxon>Caudoviricetes</taxon>
    </lineage>
</organism>
<accession>A0A8S5S7K8</accession>